<evidence type="ECO:0000313" key="1">
    <source>
        <dbReference type="EMBL" id="KOG01082.1"/>
    </source>
</evidence>
<protein>
    <submittedName>
        <fullName evidence="1">Uncharacterized protein</fullName>
    </submittedName>
</protein>
<dbReference type="EMBL" id="KQ415664">
    <property type="protein sequence ID" value="KOG01082.1"/>
    <property type="molecule type" value="Genomic_DNA"/>
</dbReference>
<proteinExistence type="predicted"/>
<reference evidence="1" key="1">
    <citation type="submission" date="2015-07" db="EMBL/GenBank/DDBJ databases">
        <title>MeaNS - Measles Nucleotide Surveillance Program.</title>
        <authorList>
            <person name="Tran T."/>
            <person name="Druce J."/>
        </authorList>
    </citation>
    <scope>NUCLEOTIDE SEQUENCE</scope>
    <source>
        <strain evidence="1">UCB-OBI-ISO-001</strain>
        <tissue evidence="1">Gonad</tissue>
    </source>
</reference>
<sequence length="107" mass="13841">CTNQRLRGLLCYEHHNFYIIILHFYRHCHHHHHQYHHHRHHYHHYHHHYHNHYHNYCYYSHLHFYWNHDHHYHKHYRYPAITTIATTSNTLPTTITNTSIFHQYYHH</sequence>
<dbReference type="AlphaFoldDB" id="A0A0L8IHV8"/>
<feature type="non-terminal residue" evidence="1">
    <location>
        <position position="1"/>
    </location>
</feature>
<gene>
    <name evidence="1" type="ORF">OCBIM_22000841mg</name>
</gene>
<name>A0A0L8IHV8_OCTBM</name>
<organism evidence="1">
    <name type="scientific">Octopus bimaculoides</name>
    <name type="common">California two-spotted octopus</name>
    <dbReference type="NCBI Taxonomy" id="37653"/>
    <lineage>
        <taxon>Eukaryota</taxon>
        <taxon>Metazoa</taxon>
        <taxon>Spiralia</taxon>
        <taxon>Lophotrochozoa</taxon>
        <taxon>Mollusca</taxon>
        <taxon>Cephalopoda</taxon>
        <taxon>Coleoidea</taxon>
        <taxon>Octopodiformes</taxon>
        <taxon>Octopoda</taxon>
        <taxon>Incirrata</taxon>
        <taxon>Octopodidae</taxon>
        <taxon>Octopus</taxon>
    </lineage>
</organism>
<accession>A0A0L8IHV8</accession>